<dbReference type="HOGENOM" id="CLU_000288_6_8_1"/>
<sequence>MATNAFKSIQQQLGPHVIPKVAHDEQDRRKCQEGSRDEVIGLIMDWATEENAAPILWLHGPAGSGKSTIALTVCSRLASEDHARAPHQQLAASWFFSRNANRTTTLGFFATIAYQLALSQSFLRDDMATTLDNNPKFFDKTHDIQLAKLILDQIRPLAESLHHPLIVVIDALDECTEDDAENLVEVLVNAFQDNQHLPIRFILTSR</sequence>
<evidence type="ECO:0000259" key="2">
    <source>
        <dbReference type="PROSITE" id="PS50837"/>
    </source>
</evidence>
<keyword evidence="1" id="KW-0677">Repeat</keyword>
<evidence type="ECO:0000313" key="3">
    <source>
        <dbReference type="EMBL" id="KDQ60239.1"/>
    </source>
</evidence>
<protein>
    <recommendedName>
        <fullName evidence="2">NACHT domain-containing protein</fullName>
    </recommendedName>
</protein>
<dbReference type="SUPFAM" id="SSF52540">
    <property type="entry name" value="P-loop containing nucleoside triphosphate hydrolases"/>
    <property type="match status" value="1"/>
</dbReference>
<accession>A0A067PZU2</accession>
<dbReference type="Pfam" id="PF24883">
    <property type="entry name" value="NPHP3_N"/>
    <property type="match status" value="1"/>
</dbReference>
<gene>
    <name evidence="3" type="ORF">JAAARDRAFT_174267</name>
</gene>
<feature type="domain" description="NACHT" evidence="2">
    <location>
        <begin position="54"/>
        <end position="206"/>
    </location>
</feature>
<dbReference type="InterPro" id="IPR056884">
    <property type="entry name" value="NPHP3-like_N"/>
</dbReference>
<proteinExistence type="predicted"/>
<feature type="non-terminal residue" evidence="3">
    <location>
        <position position="206"/>
    </location>
</feature>
<dbReference type="PANTHER" id="PTHR10039:SF16">
    <property type="entry name" value="GPI INOSITOL-DEACYLASE"/>
    <property type="match status" value="1"/>
</dbReference>
<dbReference type="STRING" id="933084.A0A067PZU2"/>
<keyword evidence="4" id="KW-1185">Reference proteome</keyword>
<reference evidence="4" key="1">
    <citation type="journal article" date="2014" name="Proc. Natl. Acad. Sci. U.S.A.">
        <title>Extensive sampling of basidiomycete genomes demonstrates inadequacy of the white-rot/brown-rot paradigm for wood decay fungi.</title>
        <authorList>
            <person name="Riley R."/>
            <person name="Salamov A.A."/>
            <person name="Brown D.W."/>
            <person name="Nagy L.G."/>
            <person name="Floudas D."/>
            <person name="Held B.W."/>
            <person name="Levasseur A."/>
            <person name="Lombard V."/>
            <person name="Morin E."/>
            <person name="Otillar R."/>
            <person name="Lindquist E.A."/>
            <person name="Sun H."/>
            <person name="LaButti K.M."/>
            <person name="Schmutz J."/>
            <person name="Jabbour D."/>
            <person name="Luo H."/>
            <person name="Baker S.E."/>
            <person name="Pisabarro A.G."/>
            <person name="Walton J.D."/>
            <person name="Blanchette R.A."/>
            <person name="Henrissat B."/>
            <person name="Martin F."/>
            <person name="Cullen D."/>
            <person name="Hibbett D.S."/>
            <person name="Grigoriev I.V."/>
        </authorList>
    </citation>
    <scope>NUCLEOTIDE SEQUENCE [LARGE SCALE GENOMIC DNA]</scope>
    <source>
        <strain evidence="4">MUCL 33604</strain>
    </source>
</reference>
<organism evidence="3 4">
    <name type="scientific">Jaapia argillacea MUCL 33604</name>
    <dbReference type="NCBI Taxonomy" id="933084"/>
    <lineage>
        <taxon>Eukaryota</taxon>
        <taxon>Fungi</taxon>
        <taxon>Dikarya</taxon>
        <taxon>Basidiomycota</taxon>
        <taxon>Agaricomycotina</taxon>
        <taxon>Agaricomycetes</taxon>
        <taxon>Agaricomycetidae</taxon>
        <taxon>Jaapiales</taxon>
        <taxon>Jaapiaceae</taxon>
        <taxon>Jaapia</taxon>
    </lineage>
</organism>
<dbReference type="Proteomes" id="UP000027265">
    <property type="component" value="Unassembled WGS sequence"/>
</dbReference>
<name>A0A067PZU2_9AGAM</name>
<dbReference type="InParanoid" id="A0A067PZU2"/>
<dbReference type="PANTHER" id="PTHR10039">
    <property type="entry name" value="AMELOGENIN"/>
    <property type="match status" value="1"/>
</dbReference>
<dbReference type="OrthoDB" id="5967843at2759"/>
<dbReference type="Gene3D" id="3.40.50.300">
    <property type="entry name" value="P-loop containing nucleotide triphosphate hydrolases"/>
    <property type="match status" value="1"/>
</dbReference>
<dbReference type="EMBL" id="KL197714">
    <property type="protein sequence ID" value="KDQ60239.1"/>
    <property type="molecule type" value="Genomic_DNA"/>
</dbReference>
<evidence type="ECO:0000256" key="1">
    <source>
        <dbReference type="ARBA" id="ARBA00022737"/>
    </source>
</evidence>
<dbReference type="AlphaFoldDB" id="A0A067PZU2"/>
<evidence type="ECO:0000313" key="4">
    <source>
        <dbReference type="Proteomes" id="UP000027265"/>
    </source>
</evidence>
<dbReference type="InterPro" id="IPR007111">
    <property type="entry name" value="NACHT_NTPase"/>
</dbReference>
<dbReference type="PROSITE" id="PS50837">
    <property type="entry name" value="NACHT"/>
    <property type="match status" value="1"/>
</dbReference>
<dbReference type="InterPro" id="IPR027417">
    <property type="entry name" value="P-loop_NTPase"/>
</dbReference>